<sequence length="180" mass="18955">MRRSLLTRSTRSRTAPARPLAAGLLALAAAGFLGAAAAPAVGAAEAEGKAVSIRQGKPVDAQPGQDWVYPAMIVTNTGSRPLNSEKLVITADHKSHFISNELGISRRDGHEEHLKCDLVSDDRVLVCDSLGLSLKPRQNLVVYPEMGVDAGVEAPDTSVVNFALGSPQLASGKARIDIHD</sequence>
<evidence type="ECO:0000313" key="2">
    <source>
        <dbReference type="EMBL" id="MFH8550779.1"/>
    </source>
</evidence>
<evidence type="ECO:0000256" key="1">
    <source>
        <dbReference type="SAM" id="SignalP"/>
    </source>
</evidence>
<keyword evidence="1" id="KW-0732">Signal</keyword>
<dbReference type="RefSeq" id="WP_397717397.1">
    <property type="nucleotide sequence ID" value="NZ_JBIRGN010000008.1"/>
</dbReference>
<protein>
    <submittedName>
        <fullName evidence="2">Uncharacterized protein</fullName>
    </submittedName>
</protein>
<name>A0ABW7R324_9ACTN</name>
<evidence type="ECO:0000313" key="3">
    <source>
        <dbReference type="Proteomes" id="UP001610818"/>
    </source>
</evidence>
<reference evidence="2 3" key="1">
    <citation type="submission" date="2024-10" db="EMBL/GenBank/DDBJ databases">
        <title>The Natural Products Discovery Center: Release of the First 8490 Sequenced Strains for Exploring Actinobacteria Biosynthetic Diversity.</title>
        <authorList>
            <person name="Kalkreuter E."/>
            <person name="Kautsar S.A."/>
            <person name="Yang D."/>
            <person name="Bader C.D."/>
            <person name="Teijaro C.N."/>
            <person name="Fluegel L."/>
            <person name="Davis C.M."/>
            <person name="Simpson J.R."/>
            <person name="Lauterbach L."/>
            <person name="Steele A.D."/>
            <person name="Gui C."/>
            <person name="Meng S."/>
            <person name="Li G."/>
            <person name="Viehrig K."/>
            <person name="Ye F."/>
            <person name="Su P."/>
            <person name="Kiefer A.F."/>
            <person name="Nichols A."/>
            <person name="Cepeda A.J."/>
            <person name="Yan W."/>
            <person name="Fan B."/>
            <person name="Jiang Y."/>
            <person name="Adhikari A."/>
            <person name="Zheng C.-J."/>
            <person name="Schuster L."/>
            <person name="Cowan T.M."/>
            <person name="Smanski M.J."/>
            <person name="Chevrette M.G."/>
            <person name="De Carvalho L.P.S."/>
            <person name="Shen B."/>
        </authorList>
    </citation>
    <scope>NUCLEOTIDE SEQUENCE [LARGE SCALE GENOMIC DNA]</scope>
    <source>
        <strain evidence="2 3">NPDC017990</strain>
    </source>
</reference>
<organism evidence="2 3">
    <name type="scientific">Streptomyces longisporoflavus</name>
    <dbReference type="NCBI Taxonomy" id="28044"/>
    <lineage>
        <taxon>Bacteria</taxon>
        <taxon>Bacillati</taxon>
        <taxon>Actinomycetota</taxon>
        <taxon>Actinomycetes</taxon>
        <taxon>Kitasatosporales</taxon>
        <taxon>Streptomycetaceae</taxon>
        <taxon>Streptomyces</taxon>
    </lineage>
</organism>
<proteinExistence type="predicted"/>
<dbReference type="Proteomes" id="UP001610818">
    <property type="component" value="Unassembled WGS sequence"/>
</dbReference>
<dbReference type="EMBL" id="JBIRGQ010000008">
    <property type="protein sequence ID" value="MFH8550779.1"/>
    <property type="molecule type" value="Genomic_DNA"/>
</dbReference>
<gene>
    <name evidence="2" type="ORF">ACH4F9_37890</name>
</gene>
<feature type="chain" id="PRO_5045656075" evidence="1">
    <location>
        <begin position="38"/>
        <end position="180"/>
    </location>
</feature>
<feature type="signal peptide" evidence="1">
    <location>
        <begin position="1"/>
        <end position="37"/>
    </location>
</feature>
<keyword evidence="3" id="KW-1185">Reference proteome</keyword>
<comment type="caution">
    <text evidence="2">The sequence shown here is derived from an EMBL/GenBank/DDBJ whole genome shotgun (WGS) entry which is preliminary data.</text>
</comment>
<accession>A0ABW7R324</accession>